<protein>
    <submittedName>
        <fullName evidence="1">11606_t:CDS:1</fullName>
    </submittedName>
</protein>
<dbReference type="EMBL" id="CAJVPU010002449">
    <property type="protein sequence ID" value="CAG8501318.1"/>
    <property type="molecule type" value="Genomic_DNA"/>
</dbReference>
<evidence type="ECO:0000313" key="1">
    <source>
        <dbReference type="EMBL" id="CAG8501318.1"/>
    </source>
</evidence>
<reference evidence="1" key="1">
    <citation type="submission" date="2021-06" db="EMBL/GenBank/DDBJ databases">
        <authorList>
            <person name="Kallberg Y."/>
            <person name="Tangrot J."/>
            <person name="Rosling A."/>
        </authorList>
    </citation>
    <scope>NUCLEOTIDE SEQUENCE</scope>
    <source>
        <strain evidence="1">IL203A</strain>
    </source>
</reference>
<comment type="caution">
    <text evidence="1">The sequence shown here is derived from an EMBL/GenBank/DDBJ whole genome shotgun (WGS) entry which is preliminary data.</text>
</comment>
<dbReference type="Proteomes" id="UP000789702">
    <property type="component" value="Unassembled WGS sequence"/>
</dbReference>
<gene>
    <name evidence="1" type="ORF">DHETER_LOCUS3021</name>
</gene>
<organism evidence="1 2">
    <name type="scientific">Dentiscutata heterogama</name>
    <dbReference type="NCBI Taxonomy" id="1316150"/>
    <lineage>
        <taxon>Eukaryota</taxon>
        <taxon>Fungi</taxon>
        <taxon>Fungi incertae sedis</taxon>
        <taxon>Mucoromycota</taxon>
        <taxon>Glomeromycotina</taxon>
        <taxon>Glomeromycetes</taxon>
        <taxon>Diversisporales</taxon>
        <taxon>Gigasporaceae</taxon>
        <taxon>Dentiscutata</taxon>
    </lineage>
</organism>
<feature type="non-terminal residue" evidence="1">
    <location>
        <position position="1"/>
    </location>
</feature>
<accession>A0ACA9KZL5</accession>
<evidence type="ECO:0000313" key="2">
    <source>
        <dbReference type="Proteomes" id="UP000789702"/>
    </source>
</evidence>
<name>A0ACA9KZL5_9GLOM</name>
<keyword evidence="2" id="KW-1185">Reference proteome</keyword>
<proteinExistence type="predicted"/>
<sequence>HVASANITKEYHYLAFDEVLKQYSIKFIKQNLASGLSDPVFLKQ</sequence>